<feature type="short sequence motif" description="TonB C-terminal box" evidence="15">
    <location>
        <begin position="699"/>
        <end position="716"/>
    </location>
</feature>
<evidence type="ECO:0000313" key="20">
    <source>
        <dbReference type="EMBL" id="NML26736.1"/>
    </source>
</evidence>
<evidence type="ECO:0000256" key="4">
    <source>
        <dbReference type="ARBA" id="ARBA00022452"/>
    </source>
</evidence>
<keyword evidence="21" id="KW-1185">Reference proteome</keyword>
<dbReference type="Proteomes" id="UP000580043">
    <property type="component" value="Unassembled WGS sequence"/>
</dbReference>
<evidence type="ECO:0000256" key="5">
    <source>
        <dbReference type="ARBA" id="ARBA00022496"/>
    </source>
</evidence>
<dbReference type="InterPro" id="IPR037066">
    <property type="entry name" value="Plug_dom_sf"/>
</dbReference>
<evidence type="ECO:0000256" key="8">
    <source>
        <dbReference type="ARBA" id="ARBA00023004"/>
    </source>
</evidence>
<evidence type="ECO:0000259" key="19">
    <source>
        <dbReference type="Pfam" id="PF07715"/>
    </source>
</evidence>
<dbReference type="AlphaFoldDB" id="A0A848G750"/>
<keyword evidence="9" id="KW-0406">Ion transport</keyword>
<dbReference type="Pfam" id="PF07715">
    <property type="entry name" value="Plug"/>
    <property type="match status" value="1"/>
</dbReference>
<dbReference type="SUPFAM" id="SSF56935">
    <property type="entry name" value="Porins"/>
    <property type="match status" value="1"/>
</dbReference>
<dbReference type="Pfam" id="PF00593">
    <property type="entry name" value="TonB_dep_Rec_b-barrel"/>
    <property type="match status" value="1"/>
</dbReference>
<comment type="similarity">
    <text evidence="2 14 16">Belongs to the TonB-dependent receptor family.</text>
</comment>
<evidence type="ECO:0000256" key="9">
    <source>
        <dbReference type="ARBA" id="ARBA00023065"/>
    </source>
</evidence>
<keyword evidence="12 20" id="KW-0675">Receptor</keyword>
<proteinExistence type="inferred from homology"/>
<comment type="subcellular location">
    <subcellularLocation>
        <location evidence="1 14">Cell outer membrane</location>
        <topology evidence="1 14">Multi-pass membrane protein</topology>
    </subcellularLocation>
</comment>
<dbReference type="PANTHER" id="PTHR32552">
    <property type="entry name" value="FERRICHROME IRON RECEPTOR-RELATED"/>
    <property type="match status" value="1"/>
</dbReference>
<evidence type="ECO:0000256" key="14">
    <source>
        <dbReference type="PROSITE-ProRule" id="PRU01360"/>
    </source>
</evidence>
<dbReference type="InterPro" id="IPR000531">
    <property type="entry name" value="Beta-barrel_TonB"/>
</dbReference>
<dbReference type="RefSeq" id="WP_169146270.1">
    <property type="nucleotide sequence ID" value="NZ_JABBGA010000009.1"/>
</dbReference>
<reference evidence="20 21" key="1">
    <citation type="submission" date="2020-04" db="EMBL/GenBank/DDBJ databases">
        <title>Zoogloea sp. G-4-1-14 isolated from soil.</title>
        <authorList>
            <person name="Dahal R.H."/>
        </authorList>
    </citation>
    <scope>NUCLEOTIDE SEQUENCE [LARGE SCALE GENOMIC DNA]</scope>
    <source>
        <strain evidence="20 21">G-4-1-14</strain>
    </source>
</reference>
<name>A0A848G750_9RHOO</name>
<dbReference type="InterPro" id="IPR039426">
    <property type="entry name" value="TonB-dep_rcpt-like"/>
</dbReference>
<evidence type="ECO:0000256" key="7">
    <source>
        <dbReference type="ARBA" id="ARBA00022729"/>
    </source>
</evidence>
<feature type="domain" description="TonB-dependent receptor-like beta-barrel" evidence="18">
    <location>
        <begin position="250"/>
        <end position="684"/>
    </location>
</feature>
<dbReference type="NCBIfam" id="TIGR01783">
    <property type="entry name" value="TonB-siderophor"/>
    <property type="match status" value="1"/>
</dbReference>
<evidence type="ECO:0000256" key="10">
    <source>
        <dbReference type="ARBA" id="ARBA00023077"/>
    </source>
</evidence>
<keyword evidence="5" id="KW-0410">Iron transport</keyword>
<feature type="chain" id="PRO_5032563089" evidence="17">
    <location>
        <begin position="37"/>
        <end position="716"/>
    </location>
</feature>
<dbReference type="GO" id="GO:0038023">
    <property type="term" value="F:signaling receptor activity"/>
    <property type="evidence" value="ECO:0007669"/>
    <property type="project" value="InterPro"/>
</dbReference>
<evidence type="ECO:0000256" key="6">
    <source>
        <dbReference type="ARBA" id="ARBA00022692"/>
    </source>
</evidence>
<keyword evidence="11 14" id="KW-0472">Membrane</keyword>
<keyword evidence="4 14" id="KW-1134">Transmembrane beta strand</keyword>
<keyword evidence="8" id="KW-0408">Iron</keyword>
<dbReference type="Gene3D" id="2.170.130.10">
    <property type="entry name" value="TonB-dependent receptor, plug domain"/>
    <property type="match status" value="1"/>
</dbReference>
<dbReference type="CDD" id="cd01347">
    <property type="entry name" value="ligand_gated_channel"/>
    <property type="match status" value="1"/>
</dbReference>
<evidence type="ECO:0000256" key="2">
    <source>
        <dbReference type="ARBA" id="ARBA00009810"/>
    </source>
</evidence>
<dbReference type="Gene3D" id="2.40.170.20">
    <property type="entry name" value="TonB-dependent receptor, beta-barrel domain"/>
    <property type="match status" value="1"/>
</dbReference>
<evidence type="ECO:0000256" key="15">
    <source>
        <dbReference type="PROSITE-ProRule" id="PRU10144"/>
    </source>
</evidence>
<dbReference type="PROSITE" id="PS01156">
    <property type="entry name" value="TONB_DEPENDENT_REC_2"/>
    <property type="match status" value="1"/>
</dbReference>
<dbReference type="PROSITE" id="PS52016">
    <property type="entry name" value="TONB_DEPENDENT_REC_3"/>
    <property type="match status" value="1"/>
</dbReference>
<keyword evidence="13 14" id="KW-0998">Cell outer membrane</keyword>
<dbReference type="InterPro" id="IPR012910">
    <property type="entry name" value="Plug_dom"/>
</dbReference>
<keyword evidence="6 14" id="KW-0812">Transmembrane</keyword>
<evidence type="ECO:0000256" key="17">
    <source>
        <dbReference type="SAM" id="SignalP"/>
    </source>
</evidence>
<organism evidence="20 21">
    <name type="scientific">Zoogloea dura</name>
    <dbReference type="NCBI Taxonomy" id="2728840"/>
    <lineage>
        <taxon>Bacteria</taxon>
        <taxon>Pseudomonadati</taxon>
        <taxon>Pseudomonadota</taxon>
        <taxon>Betaproteobacteria</taxon>
        <taxon>Rhodocyclales</taxon>
        <taxon>Zoogloeaceae</taxon>
        <taxon>Zoogloea</taxon>
    </lineage>
</organism>
<protein>
    <submittedName>
        <fullName evidence="20">TonB-dependent receptor</fullName>
    </submittedName>
</protein>
<feature type="domain" description="TonB-dependent receptor plug" evidence="19">
    <location>
        <begin position="73"/>
        <end position="174"/>
    </location>
</feature>
<evidence type="ECO:0000313" key="21">
    <source>
        <dbReference type="Proteomes" id="UP000580043"/>
    </source>
</evidence>
<evidence type="ECO:0000256" key="16">
    <source>
        <dbReference type="RuleBase" id="RU003357"/>
    </source>
</evidence>
<comment type="caution">
    <text evidence="20">The sequence shown here is derived from an EMBL/GenBank/DDBJ whole genome shotgun (WGS) entry which is preliminary data.</text>
</comment>
<accession>A0A848G750</accession>
<dbReference type="InterPro" id="IPR036942">
    <property type="entry name" value="Beta-barrel_TonB_sf"/>
</dbReference>
<feature type="signal peptide" evidence="17">
    <location>
        <begin position="1"/>
        <end position="36"/>
    </location>
</feature>
<keyword evidence="7 17" id="KW-0732">Signal</keyword>
<keyword evidence="10 16" id="KW-0798">TonB box</keyword>
<dbReference type="GO" id="GO:0009279">
    <property type="term" value="C:cell outer membrane"/>
    <property type="evidence" value="ECO:0007669"/>
    <property type="project" value="UniProtKB-SubCell"/>
</dbReference>
<dbReference type="InterPro" id="IPR010105">
    <property type="entry name" value="TonB_sidphr_rcpt"/>
</dbReference>
<sequence length="716" mass="78593">MSTSYRAARTSRASLRRSSLAAGFLAALHAAGTSHAAQEEAVLAPVTVSAAEEGGLGLKQAATTGSRLRLTPLETPASVDILPGETIRARGDATLIEAAARAPGITQSGTSGGGALAARGFAGNTSVMRLYDGTRMYVSGGTVSFPFDPWMAERMEVLRGPASVLYGEGAIGGAINTVPKKPQRGEIAHEARVAYGSDDTWRTAYGSGGAVDERWSYRFDLSRNRSDGYVDRGGSDTLAAAAAVRLDVSPAFNLTLSHDYGRLQPMRYFGVPLINGKLDSRLRETNYNVADARLQFRDNWTRLDLEWQAAEGVVVRNQLYRLNSRRDWRNAESYRYNANGSITRSSFLLIGYELEQVGNRLDSTWQGSVLGLPNELVLGFDVNRLRYYRDRNNGAAAETLDAFAFDPGNFPTKMTNAELFKTNTRTLSLFMEDKLKLAPRWSLVGGLRWDRIDVDRTGLRNASGPDFEKTFTHASGRLGAVFAVTPELSLYGQYATAADPLTGVVNTTAQQSQFDLSTGKQAELGVKQRFAGGKGEWSLATYWIRKEKLLVRDADNPNVFQQVGAQSSRGVELALAYAVTRSLRIDANGTVLNARYDDFNEVVGPALVSRTGRTPSGVPERTANLWLEWDFMRQWQAGLGARYVGPRYVDNGNAAKVNAYTVVDATLSWQLRRDLRLSLFGYNLFDRDYAQTTYSGNNQWVLGRPRSVEVAAHFTF</sequence>
<evidence type="ECO:0000256" key="13">
    <source>
        <dbReference type="ARBA" id="ARBA00023237"/>
    </source>
</evidence>
<dbReference type="EMBL" id="JABBGA010000009">
    <property type="protein sequence ID" value="NML26736.1"/>
    <property type="molecule type" value="Genomic_DNA"/>
</dbReference>
<keyword evidence="3 14" id="KW-0813">Transport</keyword>
<evidence type="ECO:0000256" key="3">
    <source>
        <dbReference type="ARBA" id="ARBA00022448"/>
    </source>
</evidence>
<dbReference type="InterPro" id="IPR010917">
    <property type="entry name" value="TonB_rcpt_CS"/>
</dbReference>
<evidence type="ECO:0000256" key="12">
    <source>
        <dbReference type="ARBA" id="ARBA00023170"/>
    </source>
</evidence>
<dbReference type="PANTHER" id="PTHR32552:SF84">
    <property type="entry name" value="TONB-DEPENDENT RECEPTOR-RELATED"/>
    <property type="match status" value="1"/>
</dbReference>
<dbReference type="GO" id="GO:0015344">
    <property type="term" value="F:siderophore uptake transmembrane transporter activity"/>
    <property type="evidence" value="ECO:0007669"/>
    <property type="project" value="TreeGrafter"/>
</dbReference>
<evidence type="ECO:0000256" key="1">
    <source>
        <dbReference type="ARBA" id="ARBA00004571"/>
    </source>
</evidence>
<gene>
    <name evidence="20" type="ORF">HHL15_13350</name>
</gene>
<evidence type="ECO:0000256" key="11">
    <source>
        <dbReference type="ARBA" id="ARBA00023136"/>
    </source>
</evidence>
<evidence type="ECO:0000259" key="18">
    <source>
        <dbReference type="Pfam" id="PF00593"/>
    </source>
</evidence>
<dbReference type="GO" id="GO:0015891">
    <property type="term" value="P:siderophore transport"/>
    <property type="evidence" value="ECO:0007669"/>
    <property type="project" value="InterPro"/>
</dbReference>